<reference evidence="2" key="1">
    <citation type="submission" date="2014-09" db="EMBL/GenBank/DDBJ databases">
        <authorList>
            <person name="Magalhaes I.L.F."/>
            <person name="Oliveira U."/>
            <person name="Santos F.R."/>
            <person name="Vidigal T.H.D.A."/>
            <person name="Brescovit A.D."/>
            <person name="Santos A.J."/>
        </authorList>
    </citation>
    <scope>NUCLEOTIDE SEQUENCE</scope>
</reference>
<proteinExistence type="predicted"/>
<evidence type="ECO:0000256" key="1">
    <source>
        <dbReference type="SAM" id="MobiDB-lite"/>
    </source>
</evidence>
<dbReference type="EMBL" id="GBRD01016801">
    <property type="protein sequence ID" value="JAG49026.1"/>
    <property type="molecule type" value="Transcribed_RNA"/>
</dbReference>
<protein>
    <submittedName>
        <fullName evidence="2">Uncharacterized protein</fullName>
    </submittedName>
</protein>
<name>A0A0K8S6W7_LYGHE</name>
<sequence>MEAVSKRVNRDTEVITSYLLMAEEDKQEEKHGTSHAAPPHSVPVMPGHHSTVWQLSKELKMKAGKKSRTRSRYEECYTDKDRAAAVNMGSRDIKQSLKMKRKAEKSKELSLPEETEPGALLALAG</sequence>
<feature type="region of interest" description="Disordered" evidence="1">
    <location>
        <begin position="95"/>
        <end position="125"/>
    </location>
</feature>
<organism evidence="2">
    <name type="scientific">Lygus hesperus</name>
    <name type="common">Western plant bug</name>
    <dbReference type="NCBI Taxonomy" id="30085"/>
    <lineage>
        <taxon>Eukaryota</taxon>
        <taxon>Metazoa</taxon>
        <taxon>Ecdysozoa</taxon>
        <taxon>Arthropoda</taxon>
        <taxon>Hexapoda</taxon>
        <taxon>Insecta</taxon>
        <taxon>Pterygota</taxon>
        <taxon>Neoptera</taxon>
        <taxon>Paraneoptera</taxon>
        <taxon>Hemiptera</taxon>
        <taxon>Heteroptera</taxon>
        <taxon>Panheteroptera</taxon>
        <taxon>Cimicomorpha</taxon>
        <taxon>Miridae</taxon>
        <taxon>Mirini</taxon>
        <taxon>Lygus</taxon>
    </lineage>
</organism>
<feature type="compositionally biased region" description="Basic and acidic residues" evidence="1">
    <location>
        <begin position="23"/>
        <end position="32"/>
    </location>
</feature>
<evidence type="ECO:0000313" key="2">
    <source>
        <dbReference type="EMBL" id="JAG49026.1"/>
    </source>
</evidence>
<accession>A0A0K8S6W7</accession>
<dbReference type="AlphaFoldDB" id="A0A0K8S6W7"/>
<feature type="region of interest" description="Disordered" evidence="1">
    <location>
        <begin position="23"/>
        <end position="48"/>
    </location>
</feature>
<feature type="non-terminal residue" evidence="2">
    <location>
        <position position="125"/>
    </location>
</feature>